<organism evidence="2">
    <name type="scientific">bioreactor metagenome</name>
    <dbReference type="NCBI Taxonomy" id="1076179"/>
    <lineage>
        <taxon>unclassified sequences</taxon>
        <taxon>metagenomes</taxon>
        <taxon>ecological metagenomes</taxon>
    </lineage>
</organism>
<dbReference type="GO" id="GO:0006355">
    <property type="term" value="P:regulation of DNA-templated transcription"/>
    <property type="evidence" value="ECO:0007669"/>
    <property type="project" value="InterPro"/>
</dbReference>
<dbReference type="SUPFAM" id="SSF64288">
    <property type="entry name" value="Chorismate lyase-like"/>
    <property type="match status" value="1"/>
</dbReference>
<proteinExistence type="predicted"/>
<dbReference type="GO" id="GO:0003677">
    <property type="term" value="F:DNA binding"/>
    <property type="evidence" value="ECO:0007669"/>
    <property type="project" value="InterPro"/>
</dbReference>
<comment type="caution">
    <text evidence="2">The sequence shown here is derived from an EMBL/GenBank/DDBJ whole genome shotgun (WGS) entry which is preliminary data.</text>
</comment>
<protein>
    <submittedName>
        <fullName evidence="2">HTH-type transcriptional repressor DasR</fullName>
    </submittedName>
</protein>
<name>A0A645JAK7_9ZZZZ</name>
<dbReference type="InterPro" id="IPR011663">
    <property type="entry name" value="UTRA"/>
</dbReference>
<dbReference type="InterPro" id="IPR028978">
    <property type="entry name" value="Chorismate_lyase_/UTRA_dom_sf"/>
</dbReference>
<dbReference type="EMBL" id="VSSQ01135751">
    <property type="protein sequence ID" value="MPN60456.1"/>
    <property type="molecule type" value="Genomic_DNA"/>
</dbReference>
<evidence type="ECO:0000313" key="2">
    <source>
        <dbReference type="EMBL" id="MPN60456.1"/>
    </source>
</evidence>
<dbReference type="Gene3D" id="3.40.1410.10">
    <property type="entry name" value="Chorismate lyase-like"/>
    <property type="match status" value="1"/>
</dbReference>
<evidence type="ECO:0000259" key="1">
    <source>
        <dbReference type="Pfam" id="PF07702"/>
    </source>
</evidence>
<sequence length="64" mass="7121">MADAEQSIEAVMSSPQEMEAFGFDAPMPCLLIKRKSMDAEGRLIEYVEGTFRGDAYAYRVRLAG</sequence>
<dbReference type="AlphaFoldDB" id="A0A645JAK7"/>
<reference evidence="2" key="1">
    <citation type="submission" date="2019-08" db="EMBL/GenBank/DDBJ databases">
        <authorList>
            <person name="Kucharzyk K."/>
            <person name="Murdoch R.W."/>
            <person name="Higgins S."/>
            <person name="Loffler F."/>
        </authorList>
    </citation>
    <scope>NUCLEOTIDE SEQUENCE</scope>
</reference>
<feature type="domain" description="UbiC transcription regulator-associated" evidence="1">
    <location>
        <begin position="3"/>
        <end position="56"/>
    </location>
</feature>
<gene>
    <name evidence="2" type="primary">dasR_11</name>
    <name evidence="2" type="ORF">SDC9_208184</name>
</gene>
<accession>A0A645JAK7</accession>
<dbReference type="Pfam" id="PF07702">
    <property type="entry name" value="UTRA"/>
    <property type="match status" value="1"/>
</dbReference>